<accession>A0ABQ4GEX2</accession>
<proteinExistence type="predicted"/>
<gene>
    <name evidence="1" type="ORF">Msi02_07890</name>
</gene>
<dbReference type="RefSeq" id="WP_204047093.1">
    <property type="nucleotide sequence ID" value="NZ_BOOF01000003.1"/>
</dbReference>
<reference evidence="1 2" key="1">
    <citation type="submission" date="2021-01" db="EMBL/GenBank/DDBJ databases">
        <title>Whole genome shotgun sequence of Microbispora siamensis NBRC 104113.</title>
        <authorList>
            <person name="Komaki H."/>
            <person name="Tamura T."/>
        </authorList>
    </citation>
    <scope>NUCLEOTIDE SEQUENCE [LARGE SCALE GENOMIC DNA]</scope>
    <source>
        <strain evidence="1 2">NBRC 104113</strain>
    </source>
</reference>
<organism evidence="1 2">
    <name type="scientific">Microbispora siamensis</name>
    <dbReference type="NCBI Taxonomy" id="564413"/>
    <lineage>
        <taxon>Bacteria</taxon>
        <taxon>Bacillati</taxon>
        <taxon>Actinomycetota</taxon>
        <taxon>Actinomycetes</taxon>
        <taxon>Streptosporangiales</taxon>
        <taxon>Streptosporangiaceae</taxon>
        <taxon>Microbispora</taxon>
    </lineage>
</organism>
<protein>
    <submittedName>
        <fullName evidence="1">Uncharacterized protein</fullName>
    </submittedName>
</protein>
<comment type="caution">
    <text evidence="1">The sequence shown here is derived from an EMBL/GenBank/DDBJ whole genome shotgun (WGS) entry which is preliminary data.</text>
</comment>
<evidence type="ECO:0000313" key="1">
    <source>
        <dbReference type="EMBL" id="GIH59972.1"/>
    </source>
</evidence>
<sequence>MLREAASEADDVIPQRAGCRPEEAAVAPARRGVRASVVRLAPAVHSACAAAAAQTPAVRLPLPLPCCGGTGLPLKSR</sequence>
<keyword evidence="2" id="KW-1185">Reference proteome</keyword>
<dbReference type="EMBL" id="BOOF01000003">
    <property type="protein sequence ID" value="GIH59972.1"/>
    <property type="molecule type" value="Genomic_DNA"/>
</dbReference>
<dbReference type="Proteomes" id="UP000660454">
    <property type="component" value="Unassembled WGS sequence"/>
</dbReference>
<evidence type="ECO:0000313" key="2">
    <source>
        <dbReference type="Proteomes" id="UP000660454"/>
    </source>
</evidence>
<name>A0ABQ4GEX2_9ACTN</name>